<feature type="transmembrane region" description="Helical" evidence="1">
    <location>
        <begin position="143"/>
        <end position="164"/>
    </location>
</feature>
<feature type="domain" description="DUF1206" evidence="2">
    <location>
        <begin position="102"/>
        <end position="168"/>
    </location>
</feature>
<evidence type="ECO:0000313" key="3">
    <source>
        <dbReference type="EMBL" id="RKR07572.1"/>
    </source>
</evidence>
<keyword evidence="4" id="KW-1185">Reference proteome</keyword>
<evidence type="ECO:0000313" key="4">
    <source>
        <dbReference type="Proteomes" id="UP000281975"/>
    </source>
</evidence>
<protein>
    <submittedName>
        <fullName evidence="3">Uncharacterized protein DUF1206</fullName>
    </submittedName>
</protein>
<feature type="domain" description="DUF1206" evidence="2">
    <location>
        <begin position="18"/>
        <end position="85"/>
    </location>
</feature>
<feature type="transmembrane region" description="Helical" evidence="1">
    <location>
        <begin position="237"/>
        <end position="258"/>
    </location>
</feature>
<comment type="caution">
    <text evidence="3">The sequence shown here is derived from an EMBL/GenBank/DDBJ whole genome shotgun (WGS) entry which is preliminary data.</text>
</comment>
<dbReference type="AlphaFoldDB" id="A0A420X186"/>
<evidence type="ECO:0000259" key="2">
    <source>
        <dbReference type="Pfam" id="PF06724"/>
    </source>
</evidence>
<dbReference type="InterPro" id="IPR009597">
    <property type="entry name" value="DUF1206"/>
</dbReference>
<feature type="transmembrane region" description="Helical" evidence="1">
    <location>
        <begin position="200"/>
        <end position="217"/>
    </location>
</feature>
<name>A0A420X186_9GAMM</name>
<dbReference type="RefSeq" id="WP_245977602.1">
    <property type="nucleotide sequence ID" value="NZ_RBIN01000001.1"/>
</dbReference>
<gene>
    <name evidence="3" type="ORF">C7446_0385</name>
</gene>
<keyword evidence="1" id="KW-0472">Membrane</keyword>
<dbReference type="Proteomes" id="UP000281975">
    <property type="component" value="Unassembled WGS sequence"/>
</dbReference>
<dbReference type="EMBL" id="RBIN01000001">
    <property type="protein sequence ID" value="RKR07572.1"/>
    <property type="molecule type" value="Genomic_DNA"/>
</dbReference>
<accession>A0A420X186</accession>
<feature type="transmembrane region" description="Helical" evidence="1">
    <location>
        <begin position="102"/>
        <end position="123"/>
    </location>
</feature>
<keyword evidence="1" id="KW-0812">Transmembrane</keyword>
<reference evidence="3 4" key="1">
    <citation type="submission" date="2018-10" db="EMBL/GenBank/DDBJ databases">
        <title>Genomic Encyclopedia of Type Strains, Phase IV (KMG-IV): sequencing the most valuable type-strain genomes for metagenomic binning, comparative biology and taxonomic classification.</title>
        <authorList>
            <person name="Goeker M."/>
        </authorList>
    </citation>
    <scope>NUCLEOTIDE SEQUENCE [LARGE SCALE GENOMIC DNA]</scope>
    <source>
        <strain evidence="3 4">DSM 23229</strain>
    </source>
</reference>
<sequence length="267" mass="28512">MDHPTGNLQKVITIAARLGYAAKGVVYILIGGLAFMAAVGLGGQRGGASDALRELALKPFGSYMLGVLAAGLLAYTAWRIIQAVFDAEHKGGGFKGLCVRGGFVISGLIYGALAVHSLSLLLTSSSGGGSTQSRTAMLMSHPGGLVAVFVIGVIFGFVGLRQWWRAWKQSYRKNWHTREMPAHQLHVADLIARWGLTARGFVFLIMSGFICLAAWNTRPSQARGLGGALETLAEQPFGPWLLSVVALGLVAYGIYCFVNARYRIVDA</sequence>
<feature type="domain" description="DUF1206" evidence="2">
    <location>
        <begin position="195"/>
        <end position="263"/>
    </location>
</feature>
<feature type="transmembrane region" description="Helical" evidence="1">
    <location>
        <begin position="60"/>
        <end position="81"/>
    </location>
</feature>
<organism evidence="3 4">
    <name type="scientific">Kushneria sinocarnis</name>
    <dbReference type="NCBI Taxonomy" id="595502"/>
    <lineage>
        <taxon>Bacteria</taxon>
        <taxon>Pseudomonadati</taxon>
        <taxon>Pseudomonadota</taxon>
        <taxon>Gammaproteobacteria</taxon>
        <taxon>Oceanospirillales</taxon>
        <taxon>Halomonadaceae</taxon>
        <taxon>Kushneria</taxon>
    </lineage>
</organism>
<evidence type="ECO:0000256" key="1">
    <source>
        <dbReference type="SAM" id="Phobius"/>
    </source>
</evidence>
<feature type="transmembrane region" description="Helical" evidence="1">
    <location>
        <begin position="20"/>
        <end position="40"/>
    </location>
</feature>
<keyword evidence="1" id="KW-1133">Transmembrane helix</keyword>
<proteinExistence type="predicted"/>
<dbReference type="Pfam" id="PF06724">
    <property type="entry name" value="DUF1206"/>
    <property type="match status" value="3"/>
</dbReference>